<feature type="transmembrane region" description="Helical" evidence="5">
    <location>
        <begin position="12"/>
        <end position="34"/>
    </location>
</feature>
<dbReference type="Pfam" id="PF00114">
    <property type="entry name" value="Pilin"/>
    <property type="match status" value="1"/>
</dbReference>
<dbReference type="GO" id="GO:0043107">
    <property type="term" value="P:type IV pilus-dependent motility"/>
    <property type="evidence" value="ECO:0007669"/>
    <property type="project" value="TreeGrafter"/>
</dbReference>
<dbReference type="NCBIfam" id="TIGR02532">
    <property type="entry name" value="IV_pilin_GFxxxE"/>
    <property type="match status" value="1"/>
</dbReference>
<dbReference type="EMBL" id="AJ249743">
    <property type="protein sequence ID" value="CAB60735.1"/>
    <property type="molecule type" value="Genomic_DNA"/>
</dbReference>
<keyword evidence="5" id="KW-0472">Membrane</keyword>
<dbReference type="PROSITE" id="PS00409">
    <property type="entry name" value="PROKAR_NTER_METHYL"/>
    <property type="match status" value="1"/>
</dbReference>
<keyword evidence="2" id="KW-0488">Methylation</keyword>
<dbReference type="PANTHER" id="PTHR30093">
    <property type="entry name" value="GENERAL SECRETION PATHWAY PROTEIN G"/>
    <property type="match status" value="1"/>
</dbReference>
<dbReference type="InterPro" id="IPR001082">
    <property type="entry name" value="Pilin"/>
</dbReference>
<dbReference type="SUPFAM" id="SSF54523">
    <property type="entry name" value="Pili subunits"/>
    <property type="match status" value="1"/>
</dbReference>
<organism evidence="6">
    <name type="scientific">Stutzerimonas stutzeri</name>
    <name type="common">Pseudomonas stutzeri</name>
    <dbReference type="NCBI Taxonomy" id="316"/>
    <lineage>
        <taxon>Bacteria</taxon>
        <taxon>Pseudomonadati</taxon>
        <taxon>Pseudomonadota</taxon>
        <taxon>Gammaproteobacteria</taxon>
        <taxon>Pseudomonadales</taxon>
        <taxon>Pseudomonadaceae</taxon>
        <taxon>Stutzerimonas</taxon>
    </lineage>
</organism>
<keyword evidence="5" id="KW-0812">Transmembrane</keyword>
<evidence type="ECO:0000256" key="5">
    <source>
        <dbReference type="SAM" id="Phobius"/>
    </source>
</evidence>
<keyword evidence="5" id="KW-1133">Transmembrane helix</keyword>
<dbReference type="GO" id="GO:0044096">
    <property type="term" value="C:type IV pilus"/>
    <property type="evidence" value="ECO:0007669"/>
    <property type="project" value="TreeGrafter"/>
</dbReference>
<proteinExistence type="inferred from homology"/>
<accession>Q8KKI0</accession>
<comment type="similarity">
    <text evidence="1 4">Belongs to the N-Me-Phe pilin family.</text>
</comment>
<evidence type="ECO:0000256" key="1">
    <source>
        <dbReference type="ARBA" id="ARBA00005233"/>
    </source>
</evidence>
<dbReference type="InterPro" id="IPR012902">
    <property type="entry name" value="N_methyl_site"/>
</dbReference>
<dbReference type="InterPro" id="IPR045584">
    <property type="entry name" value="Pilin-like"/>
</dbReference>
<evidence type="ECO:0000256" key="2">
    <source>
        <dbReference type="ARBA" id="ARBA00022481"/>
    </source>
</evidence>
<name>Q8KKI0_STUST</name>
<keyword evidence="4" id="KW-0281">Fimbrium</keyword>
<evidence type="ECO:0000313" key="6">
    <source>
        <dbReference type="EMBL" id="CAB60735.1"/>
    </source>
</evidence>
<dbReference type="PANTHER" id="PTHR30093:SF34">
    <property type="entry name" value="PREPILIN PEPTIDASE-DEPENDENT PROTEIN D"/>
    <property type="match status" value="1"/>
</dbReference>
<sequence>MKPVKSSCRGFSLIELMIVVAIIGILAAIALPAYQNYTVRSTAASALAEITPAKAAFEQAISEGHTPSLVSSLPGFIGIGASTNYCTVTLIATATGSITCTTQNGMPDRFNGKTITIARTTDGLWDCTSDLDSRYKPGKCL</sequence>
<reference evidence="6" key="1">
    <citation type="journal article" date="2001" name="J. Bacteriol.">
        <title>Pseudomonas stutzeri has two closely related pilA genes (Type IV pilus structural protein) with opposite influences on natural genetic transformation.</title>
        <authorList>
            <person name="Graupner S."/>
            <person name="Wackernagel W."/>
        </authorList>
    </citation>
    <scope>NUCLEOTIDE SEQUENCE</scope>
    <source>
        <strain evidence="6">JM300</strain>
    </source>
</reference>
<dbReference type="Gene3D" id="3.30.700.10">
    <property type="entry name" value="Glycoprotein, Type 4 Pilin"/>
    <property type="match status" value="1"/>
</dbReference>
<protein>
    <recommendedName>
        <fullName evidence="3">Pilin</fullName>
    </recommendedName>
</protein>
<dbReference type="Pfam" id="PF07963">
    <property type="entry name" value="N_methyl"/>
    <property type="match status" value="1"/>
</dbReference>
<dbReference type="GO" id="GO:0007155">
    <property type="term" value="P:cell adhesion"/>
    <property type="evidence" value="ECO:0007669"/>
    <property type="project" value="InterPro"/>
</dbReference>
<evidence type="ECO:0000256" key="4">
    <source>
        <dbReference type="RuleBase" id="RU000389"/>
    </source>
</evidence>
<gene>
    <name evidence="6" type="primary">pilAII</name>
</gene>
<dbReference type="AlphaFoldDB" id="Q8KKI0"/>
<evidence type="ECO:0000256" key="3">
    <source>
        <dbReference type="ARBA" id="ARBA00029638"/>
    </source>
</evidence>